<evidence type="ECO:0000256" key="8">
    <source>
        <dbReference type="ARBA" id="ARBA00023170"/>
    </source>
</evidence>
<dbReference type="GO" id="GO:0004672">
    <property type="term" value="F:protein kinase activity"/>
    <property type="evidence" value="ECO:0007669"/>
    <property type="project" value="InterPro"/>
</dbReference>
<dbReference type="OrthoDB" id="676979at2759"/>
<dbReference type="Pfam" id="PF00560">
    <property type="entry name" value="LRR_1"/>
    <property type="match status" value="1"/>
</dbReference>
<feature type="compositionally biased region" description="Basic residues" evidence="9">
    <location>
        <begin position="348"/>
        <end position="361"/>
    </location>
</feature>
<feature type="transmembrane region" description="Helical" evidence="10">
    <location>
        <begin position="20"/>
        <end position="37"/>
    </location>
</feature>
<dbReference type="InterPro" id="IPR013210">
    <property type="entry name" value="LRR_N_plant-typ"/>
</dbReference>
<evidence type="ECO:0000313" key="13">
    <source>
        <dbReference type="Proteomes" id="UP001151532"/>
    </source>
</evidence>
<evidence type="ECO:0000259" key="11">
    <source>
        <dbReference type="PROSITE" id="PS50011"/>
    </source>
</evidence>
<dbReference type="Pfam" id="PF08263">
    <property type="entry name" value="LRRNT_2"/>
    <property type="match status" value="1"/>
</dbReference>
<evidence type="ECO:0000256" key="4">
    <source>
        <dbReference type="ARBA" id="ARBA00022729"/>
    </source>
</evidence>
<dbReference type="Pfam" id="PF13855">
    <property type="entry name" value="LRR_8"/>
    <property type="match status" value="1"/>
</dbReference>
<evidence type="ECO:0000256" key="3">
    <source>
        <dbReference type="ARBA" id="ARBA00022692"/>
    </source>
</evidence>
<feature type="compositionally biased region" description="Pro residues" evidence="9">
    <location>
        <begin position="435"/>
        <end position="454"/>
    </location>
</feature>
<evidence type="ECO:0000256" key="6">
    <source>
        <dbReference type="ARBA" id="ARBA00022989"/>
    </source>
</evidence>
<evidence type="ECO:0000256" key="1">
    <source>
        <dbReference type="ARBA" id="ARBA00004370"/>
    </source>
</evidence>
<evidence type="ECO:0000313" key="12">
    <source>
        <dbReference type="EMBL" id="KAJ6744998.1"/>
    </source>
</evidence>
<sequence length="758" mass="82569">MGVKRSGKREDLNLEIHGKFFIGFVLICTAGIAVGVTNPSDVTAINSLYISLGSPVLPGWVSIGGDPCGEAWQGIVCNASEIQSIILNAANLGGELGDNLGMFASIRSIDLSNNHIGGSIPSNLPATMLTFFLAANNFTGSIPDSLSSLTLLNDMSLNDNFLSGEIPDVFQSLPGLINLDLSNNNLSGQLPSSFVDLASLTTLRLQDNQLSGTLDVLQDLPLRDLNIENNLFSGPIPDKLLAIPNFRKDGNPFNSSTSPVPAPMSLPASAPPPPTPPTPTTPFWGPPSPSSRKAPGKQADGPSSAAELNSGGKKFLTTKRLVWICIAGVLLFAILALALALLIPKCSRRRKEASRISKRHQVGAYKGNRENPRDNGSLAQPTNQIEKVPKETLQQPKEDHPKPQNVHKRNEPKMDLTLKRDDHLIDMSRLDTDFMPPPPPPPPPPPSPPPPPPVENVIVKPYVPAAVSSGKPSRKTQTPLTSAKSFTIASLQQYTNSFSQENFIGGGMLGSVYRAQLPNGKLLAVKKLDKRTAEQQKENEFIELVNNIDQIRHANVVELMGYCAEHGQRLLIYEYCRGGSLQDALHSDDEFKRKLSWNARVRMALGAARALEYLHEVCQPPVIHRNFKSANLLLDDDLDVRVSDCGLASLISSGAVSQLSGQLLTAYGRKSHDRTRNRGEQFLVRWAIPQLHDINTLSKMVDPSLNGEYSAKSLSHFADIISRCVQSEPEFRPPMSEVVQDLSDMIRRDRPSKESIDS</sequence>
<proteinExistence type="predicted"/>
<dbReference type="Gene3D" id="1.10.510.10">
    <property type="entry name" value="Transferase(Phosphotransferase) domain 1"/>
    <property type="match status" value="2"/>
</dbReference>
<reference evidence="12" key="1">
    <citation type="submission" date="2022-11" db="EMBL/GenBank/DDBJ databases">
        <authorList>
            <person name="Hyden B.L."/>
            <person name="Feng K."/>
            <person name="Yates T."/>
            <person name="Jawdy S."/>
            <person name="Smart L.B."/>
            <person name="Muchero W."/>
        </authorList>
    </citation>
    <scope>NUCLEOTIDE SEQUENCE</scope>
    <source>
        <tissue evidence="12">Shoot tip</tissue>
    </source>
</reference>
<dbReference type="EMBL" id="JAPFFK010000009">
    <property type="protein sequence ID" value="KAJ6744998.1"/>
    <property type="molecule type" value="Genomic_DNA"/>
</dbReference>
<keyword evidence="6 10" id="KW-1133">Transmembrane helix</keyword>
<dbReference type="SUPFAM" id="SSF101447">
    <property type="entry name" value="Formin homology 2 domain (FH2 domain)"/>
    <property type="match status" value="1"/>
</dbReference>
<keyword evidence="5" id="KW-0677">Repeat</keyword>
<reference evidence="12" key="2">
    <citation type="journal article" date="2023" name="Int. J. Mol. Sci.">
        <title>De Novo Assembly and Annotation of 11 Diverse Shrub Willow (Salix) Genomes Reveals Novel Gene Organization in Sex-Linked Regions.</title>
        <authorList>
            <person name="Hyden B."/>
            <person name="Feng K."/>
            <person name="Yates T.B."/>
            <person name="Jawdy S."/>
            <person name="Cereghino C."/>
            <person name="Smart L.B."/>
            <person name="Muchero W."/>
        </authorList>
    </citation>
    <scope>NUCLEOTIDE SEQUENCE</scope>
    <source>
        <tissue evidence="12">Shoot tip</tissue>
    </source>
</reference>
<feature type="compositionally biased region" description="Basic and acidic residues" evidence="9">
    <location>
        <begin position="396"/>
        <end position="432"/>
    </location>
</feature>
<feature type="compositionally biased region" description="Pro residues" evidence="9">
    <location>
        <begin position="260"/>
        <end position="289"/>
    </location>
</feature>
<dbReference type="InterPro" id="IPR001611">
    <property type="entry name" value="Leu-rich_rpt"/>
</dbReference>
<dbReference type="Gene3D" id="3.30.200.20">
    <property type="entry name" value="Phosphorylase Kinase, domain 1"/>
    <property type="match status" value="1"/>
</dbReference>
<evidence type="ECO:0000256" key="2">
    <source>
        <dbReference type="ARBA" id="ARBA00022614"/>
    </source>
</evidence>
<dbReference type="PROSITE" id="PS50011">
    <property type="entry name" value="PROTEIN_KINASE_DOM"/>
    <property type="match status" value="1"/>
</dbReference>
<protein>
    <submittedName>
        <fullName evidence="12">PROTEIN STRUBBELIG-RECEPTOR FAMILY 1-RELATED</fullName>
    </submittedName>
</protein>
<name>A0A9Q0VCA6_SALPP</name>
<dbReference type="InterPro" id="IPR032675">
    <property type="entry name" value="LRR_dom_sf"/>
</dbReference>
<dbReference type="InterPro" id="IPR046959">
    <property type="entry name" value="PRK1-6/SRF4-like"/>
</dbReference>
<dbReference type="FunFam" id="3.80.10.10:FF:000062">
    <property type="entry name" value="protein STRUBBELIG-RECEPTOR FAMILY 3"/>
    <property type="match status" value="1"/>
</dbReference>
<feature type="domain" description="Protein kinase" evidence="11">
    <location>
        <begin position="498"/>
        <end position="758"/>
    </location>
</feature>
<keyword evidence="3 10" id="KW-0812">Transmembrane</keyword>
<organism evidence="12 13">
    <name type="scientific">Salix purpurea</name>
    <name type="common">Purple osier willow</name>
    <dbReference type="NCBI Taxonomy" id="77065"/>
    <lineage>
        <taxon>Eukaryota</taxon>
        <taxon>Viridiplantae</taxon>
        <taxon>Streptophyta</taxon>
        <taxon>Embryophyta</taxon>
        <taxon>Tracheophyta</taxon>
        <taxon>Spermatophyta</taxon>
        <taxon>Magnoliopsida</taxon>
        <taxon>eudicotyledons</taxon>
        <taxon>Gunneridae</taxon>
        <taxon>Pentapetalae</taxon>
        <taxon>rosids</taxon>
        <taxon>fabids</taxon>
        <taxon>Malpighiales</taxon>
        <taxon>Salicaceae</taxon>
        <taxon>Saliceae</taxon>
        <taxon>Salix</taxon>
    </lineage>
</organism>
<keyword evidence="13" id="KW-1185">Reference proteome</keyword>
<evidence type="ECO:0000256" key="9">
    <source>
        <dbReference type="SAM" id="MobiDB-lite"/>
    </source>
</evidence>
<dbReference type="SUPFAM" id="SSF56112">
    <property type="entry name" value="Protein kinase-like (PK-like)"/>
    <property type="match status" value="1"/>
</dbReference>
<dbReference type="InterPro" id="IPR000719">
    <property type="entry name" value="Prot_kinase_dom"/>
</dbReference>
<feature type="region of interest" description="Disordered" evidence="9">
    <location>
        <begin position="252"/>
        <end position="310"/>
    </location>
</feature>
<keyword evidence="2" id="KW-0433">Leucine-rich repeat</keyword>
<dbReference type="PANTHER" id="PTHR48007">
    <property type="entry name" value="LEUCINE-RICH REPEAT RECEPTOR-LIKE PROTEIN KINASE PXC1"/>
    <property type="match status" value="1"/>
</dbReference>
<dbReference type="SUPFAM" id="SSF52058">
    <property type="entry name" value="L domain-like"/>
    <property type="match status" value="1"/>
</dbReference>
<dbReference type="Gene3D" id="3.80.10.10">
    <property type="entry name" value="Ribonuclease Inhibitor"/>
    <property type="match status" value="1"/>
</dbReference>
<dbReference type="GO" id="GO:0005524">
    <property type="term" value="F:ATP binding"/>
    <property type="evidence" value="ECO:0007669"/>
    <property type="project" value="InterPro"/>
</dbReference>
<comment type="subcellular location">
    <subcellularLocation>
        <location evidence="1">Membrane</location>
    </subcellularLocation>
</comment>
<evidence type="ECO:0000256" key="7">
    <source>
        <dbReference type="ARBA" id="ARBA00023136"/>
    </source>
</evidence>
<accession>A0A9Q0VCA6</accession>
<dbReference type="Proteomes" id="UP001151532">
    <property type="component" value="Chromosome 19"/>
</dbReference>
<comment type="caution">
    <text evidence="12">The sequence shown here is derived from an EMBL/GenBank/DDBJ whole genome shotgun (WGS) entry which is preliminary data.</text>
</comment>
<keyword evidence="8" id="KW-0675">Receptor</keyword>
<dbReference type="AlphaFoldDB" id="A0A9Q0VCA6"/>
<evidence type="ECO:0000256" key="5">
    <source>
        <dbReference type="ARBA" id="ARBA00022737"/>
    </source>
</evidence>
<dbReference type="PANTHER" id="PTHR48007:SF68">
    <property type="entry name" value="PROTEIN KINASE DOMAIN-CONTAINING PROTEIN"/>
    <property type="match status" value="1"/>
</dbReference>
<feature type="region of interest" description="Disordered" evidence="9">
    <location>
        <begin position="348"/>
        <end position="456"/>
    </location>
</feature>
<keyword evidence="4" id="KW-0732">Signal</keyword>
<dbReference type="FunFam" id="3.30.200.20:FF:000125">
    <property type="entry name" value="Protein STRUBBELIG-RECEPTOR FAMILY 8"/>
    <property type="match status" value="1"/>
</dbReference>
<dbReference type="Pfam" id="PF07714">
    <property type="entry name" value="PK_Tyr_Ser-Thr"/>
    <property type="match status" value="1"/>
</dbReference>
<dbReference type="InterPro" id="IPR001245">
    <property type="entry name" value="Ser-Thr/Tyr_kinase_cat_dom"/>
</dbReference>
<dbReference type="GO" id="GO:0016020">
    <property type="term" value="C:membrane"/>
    <property type="evidence" value="ECO:0007669"/>
    <property type="project" value="UniProtKB-SubCell"/>
</dbReference>
<evidence type="ECO:0000256" key="10">
    <source>
        <dbReference type="SAM" id="Phobius"/>
    </source>
</evidence>
<keyword evidence="7 10" id="KW-0472">Membrane</keyword>
<feature type="transmembrane region" description="Helical" evidence="10">
    <location>
        <begin position="321"/>
        <end position="343"/>
    </location>
</feature>
<dbReference type="InterPro" id="IPR011009">
    <property type="entry name" value="Kinase-like_dom_sf"/>
</dbReference>
<gene>
    <name evidence="12" type="ORF">OIU79_031186</name>
</gene>